<protein>
    <recommendedName>
        <fullName evidence="1">CMP/dCMP-type deaminase domain-containing protein</fullName>
    </recommendedName>
</protein>
<sequence length="122" mass="13859">MAPLHKNLVLAVNKLCDATSHAEISAIRGASKKLNKRDLTDAILYASLEPCVMCFAASFWAHIPKIVFACGRKSVSPKYYEGEHDIFELNKSSIRQIELIPFKEFEDEALKVITDWEQTQFK</sequence>
<reference evidence="2 3" key="1">
    <citation type="journal article" date="2016" name="Nat. Commun.">
        <title>Thousands of microbial genomes shed light on interconnected biogeochemical processes in an aquifer system.</title>
        <authorList>
            <person name="Anantharaman K."/>
            <person name="Brown C.T."/>
            <person name="Hug L.A."/>
            <person name="Sharon I."/>
            <person name="Castelle C.J."/>
            <person name="Probst A.J."/>
            <person name="Thomas B.C."/>
            <person name="Singh A."/>
            <person name="Wilkins M.J."/>
            <person name="Karaoz U."/>
            <person name="Brodie E.L."/>
            <person name="Williams K.H."/>
            <person name="Hubbard S.S."/>
            <person name="Banfield J.F."/>
        </authorList>
    </citation>
    <scope>NUCLEOTIDE SEQUENCE [LARGE SCALE GENOMIC DNA]</scope>
</reference>
<comment type="caution">
    <text evidence="2">The sequence shown here is derived from an EMBL/GenBank/DDBJ whole genome shotgun (WGS) entry which is preliminary data.</text>
</comment>
<dbReference type="PROSITE" id="PS51747">
    <property type="entry name" value="CYT_DCMP_DEAMINASES_2"/>
    <property type="match status" value="1"/>
</dbReference>
<dbReference type="EMBL" id="MGJN01000014">
    <property type="protein sequence ID" value="OGN06856.1"/>
    <property type="molecule type" value="Genomic_DNA"/>
</dbReference>
<gene>
    <name evidence="2" type="ORF">A3B86_03090</name>
</gene>
<dbReference type="Proteomes" id="UP000176834">
    <property type="component" value="Unassembled WGS sequence"/>
</dbReference>
<proteinExistence type="predicted"/>
<dbReference type="InterPro" id="IPR002125">
    <property type="entry name" value="CMP_dCMP_dom"/>
</dbReference>
<dbReference type="PANTHER" id="PTHR11079">
    <property type="entry name" value="CYTOSINE DEAMINASE FAMILY MEMBER"/>
    <property type="match status" value="1"/>
</dbReference>
<dbReference type="CDD" id="cd01285">
    <property type="entry name" value="nucleoside_deaminase"/>
    <property type="match status" value="1"/>
</dbReference>
<dbReference type="InterPro" id="IPR016193">
    <property type="entry name" value="Cytidine_deaminase-like"/>
</dbReference>
<organism evidence="2 3">
    <name type="scientific">Candidatus Yanofskybacteria bacterium RIFCSPHIGHO2_02_FULL_38_22b</name>
    <dbReference type="NCBI Taxonomy" id="1802673"/>
    <lineage>
        <taxon>Bacteria</taxon>
        <taxon>Candidatus Yanofskyibacteriota</taxon>
    </lineage>
</organism>
<dbReference type="SUPFAM" id="SSF53927">
    <property type="entry name" value="Cytidine deaminase-like"/>
    <property type="match status" value="1"/>
</dbReference>
<name>A0A1F8F3N6_9BACT</name>
<dbReference type="PANTHER" id="PTHR11079:SF162">
    <property type="entry name" value="RIBOFLAVIN BIOSYNTHESIS PROTEIN PYRD, CHLOROPLASTIC"/>
    <property type="match status" value="1"/>
</dbReference>
<evidence type="ECO:0000313" key="2">
    <source>
        <dbReference type="EMBL" id="OGN06856.1"/>
    </source>
</evidence>
<evidence type="ECO:0000313" key="3">
    <source>
        <dbReference type="Proteomes" id="UP000176834"/>
    </source>
</evidence>
<dbReference type="GO" id="GO:0003824">
    <property type="term" value="F:catalytic activity"/>
    <property type="evidence" value="ECO:0007669"/>
    <property type="project" value="InterPro"/>
</dbReference>
<feature type="domain" description="CMP/dCMP-type deaminase" evidence="1">
    <location>
        <begin position="1"/>
        <end position="93"/>
    </location>
</feature>
<accession>A0A1F8F3N6</accession>
<evidence type="ECO:0000259" key="1">
    <source>
        <dbReference type="PROSITE" id="PS51747"/>
    </source>
</evidence>
<dbReference type="Gene3D" id="3.40.140.10">
    <property type="entry name" value="Cytidine Deaminase, domain 2"/>
    <property type="match status" value="1"/>
</dbReference>
<dbReference type="AlphaFoldDB" id="A0A1F8F3N6"/>
<dbReference type="Pfam" id="PF00383">
    <property type="entry name" value="dCMP_cyt_deam_1"/>
    <property type="match status" value="1"/>
</dbReference>